<name>A0ABR1MVU8_9PEZI</name>
<protein>
    <submittedName>
        <fullName evidence="1">Uncharacterized protein</fullName>
    </submittedName>
</protein>
<dbReference type="Proteomes" id="UP001367316">
    <property type="component" value="Unassembled WGS sequence"/>
</dbReference>
<keyword evidence="2" id="KW-1185">Reference proteome</keyword>
<evidence type="ECO:0000313" key="2">
    <source>
        <dbReference type="Proteomes" id="UP001367316"/>
    </source>
</evidence>
<organism evidence="1 2">
    <name type="scientific">Phyllosticta paracitricarpa</name>
    <dbReference type="NCBI Taxonomy" id="2016321"/>
    <lineage>
        <taxon>Eukaryota</taxon>
        <taxon>Fungi</taxon>
        <taxon>Dikarya</taxon>
        <taxon>Ascomycota</taxon>
        <taxon>Pezizomycotina</taxon>
        <taxon>Dothideomycetes</taxon>
        <taxon>Dothideomycetes incertae sedis</taxon>
        <taxon>Botryosphaeriales</taxon>
        <taxon>Phyllostictaceae</taxon>
        <taxon>Phyllosticta</taxon>
    </lineage>
</organism>
<reference evidence="1 2" key="1">
    <citation type="submission" date="2024-04" db="EMBL/GenBank/DDBJ databases">
        <title>Phyllosticta paracitricarpa is synonymous to the EU quarantine fungus P. citricarpa based on phylogenomic analyses.</title>
        <authorList>
            <consortium name="Lawrence Berkeley National Laboratory"/>
            <person name="Van ingen-buijs V.A."/>
            <person name="Van westerhoven A.C."/>
            <person name="Haridas S."/>
            <person name="Skiadas P."/>
            <person name="Martin F."/>
            <person name="Groenewald J.Z."/>
            <person name="Crous P.W."/>
            <person name="Seidl M.F."/>
        </authorList>
    </citation>
    <scope>NUCLEOTIDE SEQUENCE [LARGE SCALE GENOMIC DNA]</scope>
    <source>
        <strain evidence="1 2">CBS 141358</strain>
    </source>
</reference>
<proteinExistence type="predicted"/>
<sequence>MAATHKFSEDSIKLALLIASTFDSKGLLNDARLMEAVFIYFSGHGGLVKPPPDRDTLRDENGLEIRREYKFLVHYDGEWSSHKFNGIMDIQIAHLLSRTTDQTHNITVILDCSDSGRMAQDPLHPNAKPKGLPVVTYERLQEHLERLREEGQLEGETYTNGSSHAVHLAAAAAAESAYKSMDEEGKFVGILTKQLVAVLQDPAAQSVLWRTTLFRFCELVNFFNFHSSILMLRALPNAFSSRLRSAMLCLTLCPWSNRIHEKPFYPSREACGRRKRKRFASWIEATQQVCSTLSSQSPQYRRCFKPGQIHQELPVPYRGALAFLEIEALCR</sequence>
<gene>
    <name evidence="1" type="ORF">JOL62DRAFT_629482</name>
</gene>
<accession>A0ABR1MVU8</accession>
<dbReference type="Gene3D" id="3.40.50.1460">
    <property type="match status" value="1"/>
</dbReference>
<comment type="caution">
    <text evidence="1">The sequence shown here is derived from an EMBL/GenBank/DDBJ whole genome shotgun (WGS) entry which is preliminary data.</text>
</comment>
<evidence type="ECO:0000313" key="1">
    <source>
        <dbReference type="EMBL" id="KAK7607057.1"/>
    </source>
</evidence>
<dbReference type="EMBL" id="JBBPBF010000040">
    <property type="protein sequence ID" value="KAK7607057.1"/>
    <property type="molecule type" value="Genomic_DNA"/>
</dbReference>